<evidence type="ECO:0000313" key="8">
    <source>
        <dbReference type="EMBL" id="MDH2389627.1"/>
    </source>
</evidence>
<dbReference type="SUPFAM" id="SSF81338">
    <property type="entry name" value="Aquaporin-like"/>
    <property type="match status" value="1"/>
</dbReference>
<evidence type="ECO:0000256" key="7">
    <source>
        <dbReference type="SAM" id="Phobius"/>
    </source>
</evidence>
<dbReference type="InterPro" id="IPR023271">
    <property type="entry name" value="Aquaporin-like"/>
</dbReference>
<dbReference type="PANTHER" id="PTHR45724">
    <property type="entry name" value="AQUAPORIN NIP2-1"/>
    <property type="match status" value="1"/>
</dbReference>
<keyword evidence="2 6" id="KW-0813">Transport</keyword>
<evidence type="ECO:0000256" key="1">
    <source>
        <dbReference type="ARBA" id="ARBA00004141"/>
    </source>
</evidence>
<name>A0ABT6HMV6_9ACTN</name>
<organism evidence="8 9">
    <name type="scientific">Streptomyces chengmaiensis</name>
    <dbReference type="NCBI Taxonomy" id="3040919"/>
    <lineage>
        <taxon>Bacteria</taxon>
        <taxon>Bacillati</taxon>
        <taxon>Actinomycetota</taxon>
        <taxon>Actinomycetes</taxon>
        <taxon>Kitasatosporales</taxon>
        <taxon>Streptomycetaceae</taxon>
        <taxon>Streptomyces</taxon>
    </lineage>
</organism>
<feature type="transmembrane region" description="Helical" evidence="7">
    <location>
        <begin position="58"/>
        <end position="76"/>
    </location>
</feature>
<feature type="transmembrane region" description="Helical" evidence="7">
    <location>
        <begin position="145"/>
        <end position="166"/>
    </location>
</feature>
<keyword evidence="5 7" id="KW-0472">Membrane</keyword>
<accession>A0ABT6HMV6</accession>
<feature type="transmembrane region" description="Helical" evidence="7">
    <location>
        <begin position="216"/>
        <end position="238"/>
    </location>
</feature>
<evidence type="ECO:0000256" key="6">
    <source>
        <dbReference type="RuleBase" id="RU000477"/>
    </source>
</evidence>
<evidence type="ECO:0000256" key="5">
    <source>
        <dbReference type="ARBA" id="ARBA00023136"/>
    </source>
</evidence>
<proteinExistence type="inferred from homology"/>
<evidence type="ECO:0000256" key="4">
    <source>
        <dbReference type="ARBA" id="ARBA00022989"/>
    </source>
</evidence>
<comment type="subcellular location">
    <subcellularLocation>
        <location evidence="1">Membrane</location>
        <topology evidence="1">Multi-pass membrane protein</topology>
    </subcellularLocation>
</comment>
<dbReference type="Proteomes" id="UP001223144">
    <property type="component" value="Unassembled WGS sequence"/>
</dbReference>
<dbReference type="PANTHER" id="PTHR45724:SF13">
    <property type="entry name" value="AQUAPORIN NIP1-1-RELATED"/>
    <property type="match status" value="1"/>
</dbReference>
<dbReference type="InterPro" id="IPR000425">
    <property type="entry name" value="MIP"/>
</dbReference>
<protein>
    <submittedName>
        <fullName evidence="8">Aquaporin</fullName>
    </submittedName>
</protein>
<keyword evidence="9" id="KW-1185">Reference proteome</keyword>
<reference evidence="8 9" key="1">
    <citation type="submission" date="2023-04" db="EMBL/GenBank/DDBJ databases">
        <title>Streptomyces chengmaiensis sp. nov. isolated from the stem of mangrove plant in Hainan.</title>
        <authorList>
            <person name="Huang X."/>
            <person name="Zhou S."/>
            <person name="Chu X."/>
            <person name="Xie Y."/>
            <person name="Lin Y."/>
        </authorList>
    </citation>
    <scope>NUCLEOTIDE SEQUENCE [LARGE SCALE GENOMIC DNA]</scope>
    <source>
        <strain evidence="8 9">HNM0663</strain>
    </source>
</reference>
<comment type="caution">
    <text evidence="8">The sequence shown here is derived from an EMBL/GenBank/DDBJ whole genome shotgun (WGS) entry which is preliminary data.</text>
</comment>
<keyword evidence="3 6" id="KW-0812">Transmembrane</keyword>
<evidence type="ECO:0000256" key="2">
    <source>
        <dbReference type="ARBA" id="ARBA00022448"/>
    </source>
</evidence>
<dbReference type="Gene3D" id="1.20.1080.10">
    <property type="entry name" value="Glycerol uptake facilitator protein"/>
    <property type="match status" value="1"/>
</dbReference>
<dbReference type="Pfam" id="PF00230">
    <property type="entry name" value="MIP"/>
    <property type="match status" value="1"/>
</dbReference>
<gene>
    <name evidence="8" type="ORF">QCN29_12650</name>
</gene>
<dbReference type="PROSITE" id="PS00221">
    <property type="entry name" value="MIP"/>
    <property type="match status" value="1"/>
</dbReference>
<keyword evidence="4 7" id="KW-1133">Transmembrane helix</keyword>
<comment type="similarity">
    <text evidence="6">Belongs to the MIP/aquaporin (TC 1.A.8) family.</text>
</comment>
<feature type="transmembrane region" description="Helical" evidence="7">
    <location>
        <begin position="178"/>
        <end position="196"/>
    </location>
</feature>
<evidence type="ECO:0000313" key="9">
    <source>
        <dbReference type="Proteomes" id="UP001223144"/>
    </source>
</evidence>
<dbReference type="EMBL" id="JARWBG010000012">
    <property type="protein sequence ID" value="MDH2389627.1"/>
    <property type="molecule type" value="Genomic_DNA"/>
</dbReference>
<evidence type="ECO:0000256" key="3">
    <source>
        <dbReference type="ARBA" id="ARBA00022692"/>
    </source>
</evidence>
<feature type="transmembrane region" description="Helical" evidence="7">
    <location>
        <begin position="18"/>
        <end position="38"/>
    </location>
</feature>
<dbReference type="PRINTS" id="PR00783">
    <property type="entry name" value="MINTRINSICP"/>
</dbReference>
<feature type="transmembrane region" description="Helical" evidence="7">
    <location>
        <begin position="102"/>
        <end position="125"/>
    </location>
</feature>
<dbReference type="RefSeq" id="WP_279927954.1">
    <property type="nucleotide sequence ID" value="NZ_JARWBG010000012.1"/>
</dbReference>
<sequence>MRATPDTPETRPLRLRTALYECALTTGTLFAVVTAARWTALPDSPLSSVLSTPESRLAAMALMVGAIVTTVLGPAMRRGTAGHLNPAVTLALWLLRVFPGRAVAPFVAAQLTGSLAGVALARLVWGEGASQIGYAALAPSPDWHTGAVFLAEAGCMTAIMLIVAIAIARPRLAARLPLLIGASVAAVIYFFGPLSGGGVNPARQLGPALLSGRTDLLWVYLAAPVVGAVLAAGISAALRPSASVRQAEPAATAAAPEDAAPVSR</sequence>
<dbReference type="InterPro" id="IPR034294">
    <property type="entry name" value="Aquaporin_transptr"/>
</dbReference>
<dbReference type="InterPro" id="IPR022357">
    <property type="entry name" value="MIP_CS"/>
</dbReference>